<feature type="transmembrane region" description="Helical" evidence="1">
    <location>
        <begin position="7"/>
        <end position="28"/>
    </location>
</feature>
<evidence type="ECO:0000313" key="2">
    <source>
        <dbReference type="EMBL" id="CEG36227.1"/>
    </source>
</evidence>
<dbReference type="OMA" id="TKHEVPR"/>
<keyword evidence="1" id="KW-0812">Transmembrane</keyword>
<feature type="transmembrane region" description="Helical" evidence="1">
    <location>
        <begin position="118"/>
        <end position="137"/>
    </location>
</feature>
<reference evidence="3" key="1">
    <citation type="submission" date="2014-09" db="EMBL/GenBank/DDBJ databases">
        <authorList>
            <person name="Sharma Rahul"/>
            <person name="Thines Marco"/>
        </authorList>
    </citation>
    <scope>NUCLEOTIDE SEQUENCE [LARGE SCALE GENOMIC DNA]</scope>
</reference>
<dbReference type="GO" id="GO:0005789">
    <property type="term" value="C:endoplasmic reticulum membrane"/>
    <property type="evidence" value="ECO:0007669"/>
    <property type="project" value="TreeGrafter"/>
</dbReference>
<dbReference type="RefSeq" id="XP_024572596.1">
    <property type="nucleotide sequence ID" value="XM_024717479.1"/>
</dbReference>
<accession>A0A0N7L3L7</accession>
<dbReference type="PANTHER" id="PTHR31303:SF1">
    <property type="entry name" value="CTP-DEPENDENT DIACYLGLYCEROL KINASE 1"/>
    <property type="match status" value="1"/>
</dbReference>
<protein>
    <submittedName>
        <fullName evidence="2">Predicted ER membrane protein</fullName>
    </submittedName>
</protein>
<dbReference type="GeneID" id="36395601"/>
<dbReference type="GO" id="GO:0004143">
    <property type="term" value="F:ATP-dependent diacylglycerol kinase activity"/>
    <property type="evidence" value="ECO:0007669"/>
    <property type="project" value="InterPro"/>
</dbReference>
<dbReference type="EMBL" id="CCYD01000112">
    <property type="protein sequence ID" value="CEG36227.1"/>
    <property type="molecule type" value="Genomic_DNA"/>
</dbReference>
<keyword evidence="1" id="KW-0472">Membrane</keyword>
<sequence>MSTNPADAVSVAACIACVAFIVLFQYLVSARLSTETHNGIARRGDLHLQRKVQHMGTGAMIYVASRYFGRRAGCLVLLLFAALFYGLHKLRGCNKAIDTAYIKCFRNILRQYEVSRTVLPGAYYFLLGSGLSLRLFSFRVARLAILHLSVGDPAAAFFGTLYGRHKFVKYIGKLGGKKSVEGSIGGGILAFASTISLAAGTAAAAAELLDIGGWDDNITLPLLSGVFLQVTVGNLLN</sequence>
<name>A0A0N7L3L7_PLAHL</name>
<dbReference type="STRING" id="4781.A0A0N7L3L7"/>
<proteinExistence type="predicted"/>
<evidence type="ECO:0000256" key="1">
    <source>
        <dbReference type="SAM" id="Phobius"/>
    </source>
</evidence>
<feature type="transmembrane region" description="Helical" evidence="1">
    <location>
        <begin position="68"/>
        <end position="87"/>
    </location>
</feature>
<evidence type="ECO:0000313" key="3">
    <source>
        <dbReference type="Proteomes" id="UP000054928"/>
    </source>
</evidence>
<feature type="transmembrane region" description="Helical" evidence="1">
    <location>
        <begin position="184"/>
        <end position="206"/>
    </location>
</feature>
<dbReference type="PANTHER" id="PTHR31303">
    <property type="entry name" value="CTP-DEPENDENT DIACYLGLYCEROL KINASE 1"/>
    <property type="match status" value="1"/>
</dbReference>
<dbReference type="GO" id="GO:0006654">
    <property type="term" value="P:phosphatidic acid biosynthetic process"/>
    <property type="evidence" value="ECO:0007669"/>
    <property type="project" value="TreeGrafter"/>
</dbReference>
<feature type="transmembrane region" description="Helical" evidence="1">
    <location>
        <begin position="143"/>
        <end position="163"/>
    </location>
</feature>
<dbReference type="AlphaFoldDB" id="A0A0N7L3L7"/>
<dbReference type="Proteomes" id="UP000054928">
    <property type="component" value="Unassembled WGS sequence"/>
</dbReference>
<keyword evidence="1" id="KW-1133">Transmembrane helix</keyword>
<organism evidence="2 3">
    <name type="scientific">Plasmopara halstedii</name>
    <name type="common">Downy mildew of sunflower</name>
    <dbReference type="NCBI Taxonomy" id="4781"/>
    <lineage>
        <taxon>Eukaryota</taxon>
        <taxon>Sar</taxon>
        <taxon>Stramenopiles</taxon>
        <taxon>Oomycota</taxon>
        <taxon>Peronosporomycetes</taxon>
        <taxon>Peronosporales</taxon>
        <taxon>Peronosporaceae</taxon>
        <taxon>Plasmopara</taxon>
    </lineage>
</organism>
<dbReference type="InterPro" id="IPR037997">
    <property type="entry name" value="Dgk1-like"/>
</dbReference>
<dbReference type="OrthoDB" id="5673at2759"/>
<keyword evidence="3" id="KW-1185">Reference proteome</keyword>
<feature type="transmembrane region" description="Helical" evidence="1">
    <location>
        <begin position="218"/>
        <end position="236"/>
    </location>
</feature>